<dbReference type="GO" id="GO:0005634">
    <property type="term" value="C:nucleus"/>
    <property type="evidence" value="ECO:0000318"/>
    <property type="project" value="GO_Central"/>
</dbReference>
<dbReference type="PANTHER" id="PTHR19303">
    <property type="entry name" value="TRANSPOSON"/>
    <property type="match status" value="1"/>
</dbReference>
<keyword evidence="3" id="KW-1185">Reference proteome</keyword>
<dbReference type="Proteomes" id="UP000001357">
    <property type="component" value="Unassembled WGS sequence"/>
</dbReference>
<protein>
    <recommendedName>
        <fullName evidence="1">DDE-1 domain-containing protein</fullName>
    </recommendedName>
</protein>
<accession>A9UVU9</accession>
<organism evidence="2 3">
    <name type="scientific">Monosiga brevicollis</name>
    <name type="common">Choanoflagellate</name>
    <dbReference type="NCBI Taxonomy" id="81824"/>
    <lineage>
        <taxon>Eukaryota</taxon>
        <taxon>Choanoflagellata</taxon>
        <taxon>Craspedida</taxon>
        <taxon>Salpingoecidae</taxon>
        <taxon>Monosiga</taxon>
    </lineage>
</organism>
<evidence type="ECO:0000313" key="3">
    <source>
        <dbReference type="Proteomes" id="UP000001357"/>
    </source>
</evidence>
<reference evidence="2 3" key="1">
    <citation type="journal article" date="2008" name="Nature">
        <title>The genome of the choanoflagellate Monosiga brevicollis and the origin of metazoans.</title>
        <authorList>
            <consortium name="JGI Sequencing"/>
            <person name="King N."/>
            <person name="Westbrook M.J."/>
            <person name="Young S.L."/>
            <person name="Kuo A."/>
            <person name="Abedin M."/>
            <person name="Chapman J."/>
            <person name="Fairclough S."/>
            <person name="Hellsten U."/>
            <person name="Isogai Y."/>
            <person name="Letunic I."/>
            <person name="Marr M."/>
            <person name="Pincus D."/>
            <person name="Putnam N."/>
            <person name="Rokas A."/>
            <person name="Wright K.J."/>
            <person name="Zuzow R."/>
            <person name="Dirks W."/>
            <person name="Good M."/>
            <person name="Goodstein D."/>
            <person name="Lemons D."/>
            <person name="Li W."/>
            <person name="Lyons J.B."/>
            <person name="Morris A."/>
            <person name="Nichols S."/>
            <person name="Richter D.J."/>
            <person name="Salamov A."/>
            <person name="Bork P."/>
            <person name="Lim W.A."/>
            <person name="Manning G."/>
            <person name="Miller W.T."/>
            <person name="McGinnis W."/>
            <person name="Shapiro H."/>
            <person name="Tjian R."/>
            <person name="Grigoriev I.V."/>
            <person name="Rokhsar D."/>
        </authorList>
    </citation>
    <scope>NUCLEOTIDE SEQUENCE [LARGE SCALE GENOMIC DNA]</scope>
    <source>
        <strain evidence="3">MX1 / ATCC 50154</strain>
    </source>
</reference>
<gene>
    <name evidence="2" type="ORF">MONBRDRAFT_24250</name>
</gene>
<dbReference type="eggNOG" id="KOG3105">
    <property type="taxonomic scope" value="Eukaryota"/>
</dbReference>
<dbReference type="PANTHER" id="PTHR19303:SF73">
    <property type="entry name" value="PROTEIN PDC2"/>
    <property type="match status" value="1"/>
</dbReference>
<dbReference type="InParanoid" id="A9UVU9"/>
<dbReference type="GeneID" id="5889930"/>
<dbReference type="EMBL" id="CH991547">
    <property type="protein sequence ID" value="EDQ90653.1"/>
    <property type="molecule type" value="Genomic_DNA"/>
</dbReference>
<name>A9UVU9_MONBE</name>
<dbReference type="InterPro" id="IPR004875">
    <property type="entry name" value="DDE_SF_endonuclease_dom"/>
</dbReference>
<dbReference type="GO" id="GO:0003677">
    <property type="term" value="F:DNA binding"/>
    <property type="evidence" value="ECO:0000318"/>
    <property type="project" value="GO_Central"/>
</dbReference>
<dbReference type="Pfam" id="PF03184">
    <property type="entry name" value="DDE_1"/>
    <property type="match status" value="1"/>
</dbReference>
<dbReference type="AlphaFoldDB" id="A9UVU9"/>
<evidence type="ECO:0000313" key="2">
    <source>
        <dbReference type="EMBL" id="EDQ90653.1"/>
    </source>
</evidence>
<evidence type="ECO:0000259" key="1">
    <source>
        <dbReference type="Pfam" id="PF03184"/>
    </source>
</evidence>
<sequence>MGVAAPVPRTPCLNGCDLLTTAANAPASVRRLVNASRRAILIAAKEHANRLVSEGFPEYAEFRASHNWLRTVKEKMGLQSVSVHDEGGSVDETAAATAMEAFHAELGAHGVDDPDCIINCDETVLCWKQIPSYRYTMPDSISASSATKHLKDQNRATLILATTLSGLKVPLTLIGKPQHPPCFDYDPPNNGDTRTYFSQNRAWTDRATMLRWLKEVLIPWKRSIVGTKKIVLIWDNAHSIDSAMLDGVCGPDELAIVCLPANLTARHQPLDAGIIAAFKTRYKGELLRRYAELAASAESFQSCRQREAELQRDCGMEMQLSGIKFGRMPSLSDALDLSLATWETLSTDTIINCWLKAACVPLAISTQVLRRTEQGRNYLMELQSDPASKLAADCGYDDALDVASIVDRMALVSLSLLRCDGSEFNDLQLPPTVQAEADSESAARYQIALEDTEEAAVAMTQLALADNEVDAAREAEAEVKMEATRVKRASELLTSIETLTDRLDSQLQQLARVAPQKLPAGYDDWHRFHRSVQSPKDPFKASKHTSKTTFVVQAHGRRSNVCVCVCVCVN</sequence>
<dbReference type="InterPro" id="IPR050863">
    <property type="entry name" value="CenT-Element_Derived"/>
</dbReference>
<feature type="domain" description="DDE-1" evidence="1">
    <location>
        <begin position="154"/>
        <end position="354"/>
    </location>
</feature>
<dbReference type="KEGG" id="mbr:MONBRDRAFT_24250"/>
<proteinExistence type="predicted"/>
<dbReference type="RefSeq" id="XP_001744704.1">
    <property type="nucleotide sequence ID" value="XM_001744652.1"/>
</dbReference>